<feature type="region of interest" description="Disordered" evidence="2">
    <location>
        <begin position="1"/>
        <end position="24"/>
    </location>
</feature>
<organism evidence="4 5">
    <name type="scientific">Suillus plorans</name>
    <dbReference type="NCBI Taxonomy" id="116603"/>
    <lineage>
        <taxon>Eukaryota</taxon>
        <taxon>Fungi</taxon>
        <taxon>Dikarya</taxon>
        <taxon>Basidiomycota</taxon>
        <taxon>Agaricomycotina</taxon>
        <taxon>Agaricomycetes</taxon>
        <taxon>Agaricomycetidae</taxon>
        <taxon>Boletales</taxon>
        <taxon>Suillineae</taxon>
        <taxon>Suillaceae</taxon>
        <taxon>Suillus</taxon>
    </lineage>
</organism>
<dbReference type="Gene3D" id="3.90.1150.10">
    <property type="entry name" value="Aspartate Aminotransferase, domain 1"/>
    <property type="match status" value="1"/>
</dbReference>
<evidence type="ECO:0000256" key="1">
    <source>
        <dbReference type="ARBA" id="ARBA00022898"/>
    </source>
</evidence>
<dbReference type="Proteomes" id="UP000719766">
    <property type="component" value="Unassembled WGS sequence"/>
</dbReference>
<keyword evidence="4" id="KW-0808">Transferase</keyword>
<dbReference type="GO" id="GO:0016740">
    <property type="term" value="F:transferase activity"/>
    <property type="evidence" value="ECO:0007669"/>
    <property type="project" value="UniProtKB-KW"/>
</dbReference>
<sequence length="460" mass="52332">MTDMKTSVTSESAQGTLTSNLELDEQAPPSFGHAMHKLFEFDPSYVNFNHGSYGSLPMPVRVACDKLSARIEANPDKFLRIECVHHWIEARTRVAKLIGANTDECVLVPNTLHGINTILRNFEWHEGDIIIETTTTYNAVSRAIRHLGDIPPYPQVSTLNLQFPTTHADILENWREHIRRVTSEKSETRKVVALIDAIAANPGVRLPWKEMVAICRDAGVWSVVDAAHSIGQELDLNLSEAKPDFWVSTCHKWLFAKRSCAILYVPERYVSTFQKHNIDRYTMGWARNQHVIKSCIPTPRNYCSPRDEGYKGPQSFVNLFERNGTIDYVPFLSVNAALDFRQWLGGEHKINEYTHNLAIAGGKHLASLLETSVMDPYGDLTLNMVNVELPIPGDIKYSNEINKLLINTLLVEWNVYAVPYYHNGKWWTRCSVQIWNEISDFEVLADAFKDACQRVVEFAK</sequence>
<dbReference type="InterPro" id="IPR015424">
    <property type="entry name" value="PyrdxlP-dep_Trfase"/>
</dbReference>
<gene>
    <name evidence="4" type="ORF">HD556DRAFT_1525926</name>
</gene>
<dbReference type="InterPro" id="IPR000192">
    <property type="entry name" value="Aminotrans_V_dom"/>
</dbReference>
<evidence type="ECO:0000256" key="2">
    <source>
        <dbReference type="SAM" id="MobiDB-lite"/>
    </source>
</evidence>
<keyword evidence="1" id="KW-0663">Pyridoxal phosphate</keyword>
<evidence type="ECO:0000259" key="3">
    <source>
        <dbReference type="Pfam" id="PF00266"/>
    </source>
</evidence>
<dbReference type="EMBL" id="JABBWE010000015">
    <property type="protein sequence ID" value="KAG1797895.1"/>
    <property type="molecule type" value="Genomic_DNA"/>
</dbReference>
<dbReference type="OrthoDB" id="5978656at2759"/>
<dbReference type="PANTHER" id="PTHR43092:SF2">
    <property type="entry name" value="HERCYNYLCYSTEINE SULFOXIDE LYASE"/>
    <property type="match status" value="1"/>
</dbReference>
<dbReference type="Pfam" id="PF00266">
    <property type="entry name" value="Aminotran_5"/>
    <property type="match status" value="1"/>
</dbReference>
<feature type="domain" description="Aminotransferase class V" evidence="3">
    <location>
        <begin position="82"/>
        <end position="274"/>
    </location>
</feature>
<dbReference type="SUPFAM" id="SSF53383">
    <property type="entry name" value="PLP-dependent transferases"/>
    <property type="match status" value="1"/>
</dbReference>
<dbReference type="GeneID" id="64603056"/>
<protein>
    <submittedName>
        <fullName evidence="4">Pyridoxal phosphate-dependent transferase</fullName>
    </submittedName>
</protein>
<dbReference type="RefSeq" id="XP_041162848.1">
    <property type="nucleotide sequence ID" value="XM_041309292.1"/>
</dbReference>
<proteinExistence type="predicted"/>
<dbReference type="InterPro" id="IPR015422">
    <property type="entry name" value="PyrdxlP-dep_Trfase_small"/>
</dbReference>
<dbReference type="InterPro" id="IPR015421">
    <property type="entry name" value="PyrdxlP-dep_Trfase_major"/>
</dbReference>
<dbReference type="AlphaFoldDB" id="A0A9P7J065"/>
<comment type="caution">
    <text evidence="4">The sequence shown here is derived from an EMBL/GenBank/DDBJ whole genome shotgun (WGS) entry which is preliminary data.</text>
</comment>
<dbReference type="Gene3D" id="3.40.640.10">
    <property type="entry name" value="Type I PLP-dependent aspartate aminotransferase-like (Major domain)"/>
    <property type="match status" value="1"/>
</dbReference>
<accession>A0A9P7J065</accession>
<feature type="compositionally biased region" description="Polar residues" evidence="2">
    <location>
        <begin position="1"/>
        <end position="21"/>
    </location>
</feature>
<dbReference type="PANTHER" id="PTHR43092">
    <property type="entry name" value="L-CYSTEINE DESULFHYDRASE"/>
    <property type="match status" value="1"/>
</dbReference>
<reference evidence="4" key="1">
    <citation type="journal article" date="2020" name="New Phytol.">
        <title>Comparative genomics reveals dynamic genome evolution in host specialist ectomycorrhizal fungi.</title>
        <authorList>
            <person name="Lofgren L.A."/>
            <person name="Nguyen N.H."/>
            <person name="Vilgalys R."/>
            <person name="Ruytinx J."/>
            <person name="Liao H.L."/>
            <person name="Branco S."/>
            <person name="Kuo A."/>
            <person name="LaButti K."/>
            <person name="Lipzen A."/>
            <person name="Andreopoulos W."/>
            <person name="Pangilinan J."/>
            <person name="Riley R."/>
            <person name="Hundley H."/>
            <person name="Na H."/>
            <person name="Barry K."/>
            <person name="Grigoriev I.V."/>
            <person name="Stajich J.E."/>
            <person name="Kennedy P.G."/>
        </authorList>
    </citation>
    <scope>NUCLEOTIDE SEQUENCE</scope>
    <source>
        <strain evidence="4">S12</strain>
    </source>
</reference>
<evidence type="ECO:0000313" key="4">
    <source>
        <dbReference type="EMBL" id="KAG1797895.1"/>
    </source>
</evidence>
<evidence type="ECO:0000313" key="5">
    <source>
        <dbReference type="Proteomes" id="UP000719766"/>
    </source>
</evidence>
<name>A0A9P7J065_9AGAM</name>
<keyword evidence="5" id="KW-1185">Reference proteome</keyword>